<proteinExistence type="predicted"/>
<dbReference type="EMBL" id="JAIWYP010000006">
    <property type="protein sequence ID" value="KAH3815014.1"/>
    <property type="molecule type" value="Genomic_DNA"/>
</dbReference>
<dbReference type="Proteomes" id="UP000828390">
    <property type="component" value="Unassembled WGS sequence"/>
</dbReference>
<protein>
    <submittedName>
        <fullName evidence="1">Uncharacterized protein</fullName>
    </submittedName>
</protein>
<comment type="caution">
    <text evidence="1">The sequence shown here is derived from an EMBL/GenBank/DDBJ whole genome shotgun (WGS) entry which is preliminary data.</text>
</comment>
<reference evidence="1" key="1">
    <citation type="journal article" date="2019" name="bioRxiv">
        <title>The Genome of the Zebra Mussel, Dreissena polymorpha: A Resource for Invasive Species Research.</title>
        <authorList>
            <person name="McCartney M.A."/>
            <person name="Auch B."/>
            <person name="Kono T."/>
            <person name="Mallez S."/>
            <person name="Zhang Y."/>
            <person name="Obille A."/>
            <person name="Becker A."/>
            <person name="Abrahante J.E."/>
            <person name="Garbe J."/>
            <person name="Badalamenti J.P."/>
            <person name="Herman A."/>
            <person name="Mangelson H."/>
            <person name="Liachko I."/>
            <person name="Sullivan S."/>
            <person name="Sone E.D."/>
            <person name="Koren S."/>
            <person name="Silverstein K.A.T."/>
            <person name="Beckman K.B."/>
            <person name="Gohl D.M."/>
        </authorList>
    </citation>
    <scope>NUCLEOTIDE SEQUENCE</scope>
    <source>
        <strain evidence="1">Duluth1</strain>
        <tissue evidence="1">Whole animal</tissue>
    </source>
</reference>
<dbReference type="AlphaFoldDB" id="A0A9D4JLS0"/>
<organism evidence="1 2">
    <name type="scientific">Dreissena polymorpha</name>
    <name type="common">Zebra mussel</name>
    <name type="synonym">Mytilus polymorpha</name>
    <dbReference type="NCBI Taxonomy" id="45954"/>
    <lineage>
        <taxon>Eukaryota</taxon>
        <taxon>Metazoa</taxon>
        <taxon>Spiralia</taxon>
        <taxon>Lophotrochozoa</taxon>
        <taxon>Mollusca</taxon>
        <taxon>Bivalvia</taxon>
        <taxon>Autobranchia</taxon>
        <taxon>Heteroconchia</taxon>
        <taxon>Euheterodonta</taxon>
        <taxon>Imparidentia</taxon>
        <taxon>Neoheterodontei</taxon>
        <taxon>Myida</taxon>
        <taxon>Dreissenoidea</taxon>
        <taxon>Dreissenidae</taxon>
        <taxon>Dreissena</taxon>
    </lineage>
</organism>
<evidence type="ECO:0000313" key="1">
    <source>
        <dbReference type="EMBL" id="KAH3815014.1"/>
    </source>
</evidence>
<evidence type="ECO:0000313" key="2">
    <source>
        <dbReference type="Proteomes" id="UP000828390"/>
    </source>
</evidence>
<gene>
    <name evidence="1" type="ORF">DPMN_143533</name>
</gene>
<keyword evidence="2" id="KW-1185">Reference proteome</keyword>
<sequence length="65" mass="7236">MTSGSYYPVVCPGFLVAFIATDHGGHIVNGDRTLDHNTLQQRPESPVTCKRERLQIKVICKCNGY</sequence>
<name>A0A9D4JLS0_DREPO</name>
<reference evidence="1" key="2">
    <citation type="submission" date="2020-11" db="EMBL/GenBank/DDBJ databases">
        <authorList>
            <person name="McCartney M.A."/>
            <person name="Auch B."/>
            <person name="Kono T."/>
            <person name="Mallez S."/>
            <person name="Becker A."/>
            <person name="Gohl D.M."/>
            <person name="Silverstein K.A.T."/>
            <person name="Koren S."/>
            <person name="Bechman K.B."/>
            <person name="Herman A."/>
            <person name="Abrahante J.E."/>
            <person name="Garbe J."/>
        </authorList>
    </citation>
    <scope>NUCLEOTIDE SEQUENCE</scope>
    <source>
        <strain evidence="1">Duluth1</strain>
        <tissue evidence="1">Whole animal</tissue>
    </source>
</reference>
<accession>A0A9D4JLS0</accession>